<reference evidence="3" key="2">
    <citation type="submission" date="2020-07" db="EMBL/GenBank/DDBJ databases">
        <authorList>
            <person name="Klompen A.L."/>
            <person name="Macrander J."/>
            <person name="Reitzel A.M."/>
            <person name="Stampar S.N."/>
        </authorList>
    </citation>
    <scope>NUCLEOTIDE SEQUENCE</scope>
</reference>
<dbReference type="Pfam" id="PF00059">
    <property type="entry name" value="Lectin_C"/>
    <property type="match status" value="1"/>
</dbReference>
<organism evidence="3">
    <name type="scientific">Ceriantheomorphe brasiliensis</name>
    <dbReference type="NCBI Taxonomy" id="1048506"/>
    <lineage>
        <taxon>Eukaryota</taxon>
        <taxon>Metazoa</taxon>
        <taxon>Cnidaria</taxon>
        <taxon>Anthozoa</taxon>
        <taxon>Ceriantharia</taxon>
        <taxon>Spirularia</taxon>
        <taxon>Cerianthidae</taxon>
        <taxon>Ceriantheomorphe</taxon>
    </lineage>
</organism>
<protein>
    <submittedName>
        <fullName evidence="3">Toxin candidate TRINITY_DN20081_c1_g3_i1.p1</fullName>
    </submittedName>
</protein>
<dbReference type="AlphaFoldDB" id="A0A7G7WYW3"/>
<dbReference type="PANTHER" id="PTHR22803">
    <property type="entry name" value="MANNOSE, PHOSPHOLIPASE, LECTIN RECEPTOR RELATED"/>
    <property type="match status" value="1"/>
</dbReference>
<evidence type="ECO:0000256" key="1">
    <source>
        <dbReference type="SAM" id="SignalP"/>
    </source>
</evidence>
<dbReference type="InterPro" id="IPR050111">
    <property type="entry name" value="C-type_lectin/snaclec_domain"/>
</dbReference>
<proteinExistence type="evidence at transcript level"/>
<accession>A0A7G7WYW3</accession>
<dbReference type="InterPro" id="IPR016186">
    <property type="entry name" value="C-type_lectin-like/link_sf"/>
</dbReference>
<evidence type="ECO:0000313" key="3">
    <source>
        <dbReference type="EMBL" id="QNH72452.1"/>
    </source>
</evidence>
<dbReference type="InterPro" id="IPR001304">
    <property type="entry name" value="C-type_lectin-like"/>
</dbReference>
<evidence type="ECO:0000259" key="2">
    <source>
        <dbReference type="PROSITE" id="PS50041"/>
    </source>
</evidence>
<dbReference type="SUPFAM" id="SSF56436">
    <property type="entry name" value="C-type lectin-like"/>
    <property type="match status" value="1"/>
</dbReference>
<dbReference type="Gene3D" id="3.10.100.10">
    <property type="entry name" value="Mannose-Binding Protein A, subunit A"/>
    <property type="match status" value="1"/>
</dbReference>
<keyword evidence="1" id="KW-0732">Signal</keyword>
<dbReference type="SMART" id="SM00034">
    <property type="entry name" value="CLECT"/>
    <property type="match status" value="1"/>
</dbReference>
<dbReference type="EMBL" id="MT747518">
    <property type="protein sequence ID" value="QNH72452.1"/>
    <property type="molecule type" value="mRNA"/>
</dbReference>
<name>A0A7G7WYW3_9CNID</name>
<dbReference type="PROSITE" id="PS50041">
    <property type="entry name" value="C_TYPE_LECTIN_2"/>
    <property type="match status" value="1"/>
</dbReference>
<dbReference type="InterPro" id="IPR016187">
    <property type="entry name" value="CTDL_fold"/>
</dbReference>
<feature type="domain" description="C-type lectin" evidence="2">
    <location>
        <begin position="32"/>
        <end position="140"/>
    </location>
</feature>
<feature type="chain" id="PRO_5028960953" evidence="1">
    <location>
        <begin position="22"/>
        <end position="154"/>
    </location>
</feature>
<sequence>MMKLCLVFFVVLFLVINQNDACNCCSSGWVPYGSSCYYFSTWTTSWTNARKSCLTKGGNLVCLTGWSEWWFAVKRMRQINLAYGTKDYWIGANDRVSEGTWRCANGSPGYLRWRTGEPNNHGNEDCVHLYSTGYMNDRECHDSSRCRFICKKSC</sequence>
<feature type="signal peptide" evidence="1">
    <location>
        <begin position="1"/>
        <end position="21"/>
    </location>
</feature>
<reference evidence="3" key="1">
    <citation type="journal article" date="2020" name="Mar. Drugs">
        <title>Transcriptomic Analysis of Four Cerianthid (Cnidaria, Ceriantharia) Venoms.</title>
        <authorList>
            <person name="Klompen A.M.L."/>
            <person name="Macrander J."/>
            <person name="Reitzel A.M."/>
            <person name="Stampar S.N."/>
        </authorList>
    </citation>
    <scope>NUCLEOTIDE SEQUENCE</scope>
</reference>